<organism evidence="10 11">
    <name type="scientific">Alkalimonas collagenimarina</name>
    <dbReference type="NCBI Taxonomy" id="400390"/>
    <lineage>
        <taxon>Bacteria</taxon>
        <taxon>Pseudomonadati</taxon>
        <taxon>Pseudomonadota</taxon>
        <taxon>Gammaproteobacteria</taxon>
        <taxon>Alkalimonas</taxon>
    </lineage>
</organism>
<evidence type="ECO:0000313" key="11">
    <source>
        <dbReference type="Proteomes" id="UP001231616"/>
    </source>
</evidence>
<comment type="function">
    <text evidence="1">Hydrolyzes diadenosine 5',5'''-P1,P4-tetraphosphate to yield ADP.</text>
</comment>
<dbReference type="Gene3D" id="3.60.21.10">
    <property type="match status" value="1"/>
</dbReference>
<evidence type="ECO:0000256" key="6">
    <source>
        <dbReference type="ARBA" id="ARBA00032248"/>
    </source>
</evidence>
<dbReference type="EC" id="3.6.1.41" evidence="3"/>
<dbReference type="InterPro" id="IPR004843">
    <property type="entry name" value="Calcineurin-like_PHP"/>
</dbReference>
<dbReference type="GO" id="GO:0008803">
    <property type="term" value="F:bis(5'-nucleosyl)-tetraphosphatase (symmetrical) activity"/>
    <property type="evidence" value="ECO:0007669"/>
    <property type="project" value="UniProtKB-EC"/>
</dbReference>
<dbReference type="InterPro" id="IPR029052">
    <property type="entry name" value="Metallo-depent_PP-like"/>
</dbReference>
<feature type="domain" description="Calcineurin-like phosphoesterase" evidence="9">
    <location>
        <begin position="4"/>
        <end position="146"/>
    </location>
</feature>
<reference evidence="10 11" key="1">
    <citation type="submission" date="2023-08" db="EMBL/GenBank/DDBJ databases">
        <authorList>
            <person name="Joshi A."/>
            <person name="Thite S."/>
        </authorList>
    </citation>
    <scope>NUCLEOTIDE SEQUENCE [LARGE SCALE GENOMIC DNA]</scope>
    <source>
        <strain evidence="10 11">AC40</strain>
    </source>
</reference>
<dbReference type="NCBIfam" id="NF001204">
    <property type="entry name" value="PRK00166.1"/>
    <property type="match status" value="1"/>
</dbReference>
<evidence type="ECO:0000256" key="5">
    <source>
        <dbReference type="ARBA" id="ARBA00031248"/>
    </source>
</evidence>
<evidence type="ECO:0000256" key="1">
    <source>
        <dbReference type="ARBA" id="ARBA00003413"/>
    </source>
</evidence>
<evidence type="ECO:0000256" key="8">
    <source>
        <dbReference type="ARBA" id="ARBA00049417"/>
    </source>
</evidence>
<protein>
    <recommendedName>
        <fullName evidence="3">bis(5'-nucleosyl)-tetraphosphatase (symmetrical)</fullName>
        <ecNumber evidence="3">3.6.1.41</ecNumber>
    </recommendedName>
    <alternativeName>
        <fullName evidence="6">Ap4A hydrolase</fullName>
    </alternativeName>
    <alternativeName>
        <fullName evidence="5">Diadenosine 5',5'''-P1,P4-tetraphosphate pyrophosphohydrolase</fullName>
    </alternativeName>
    <alternativeName>
        <fullName evidence="7">Diadenosine tetraphosphatase</fullName>
    </alternativeName>
</protein>
<keyword evidence="11" id="KW-1185">Reference proteome</keyword>
<evidence type="ECO:0000256" key="4">
    <source>
        <dbReference type="ARBA" id="ARBA00022801"/>
    </source>
</evidence>
<evidence type="ECO:0000259" key="9">
    <source>
        <dbReference type="Pfam" id="PF00149"/>
    </source>
</evidence>
<comment type="similarity">
    <text evidence="2">Belongs to the Ap4A hydrolase family.</text>
</comment>
<dbReference type="EMBL" id="JAUZVZ010000009">
    <property type="protein sequence ID" value="MDP4536087.1"/>
    <property type="molecule type" value="Genomic_DNA"/>
</dbReference>
<dbReference type="PIRSF" id="PIRSF000903">
    <property type="entry name" value="B5n-ttraPtase_sm"/>
    <property type="match status" value="1"/>
</dbReference>
<dbReference type="InterPro" id="IPR004617">
    <property type="entry name" value="ApaH"/>
</dbReference>
<dbReference type="Pfam" id="PF00149">
    <property type="entry name" value="Metallophos"/>
    <property type="match status" value="1"/>
</dbReference>
<dbReference type="SUPFAM" id="SSF56300">
    <property type="entry name" value="Metallo-dependent phosphatases"/>
    <property type="match status" value="1"/>
</dbReference>
<evidence type="ECO:0000256" key="7">
    <source>
        <dbReference type="ARBA" id="ARBA00033210"/>
    </source>
</evidence>
<keyword evidence="4 10" id="KW-0378">Hydrolase</keyword>
<dbReference type="PANTHER" id="PTHR42850:SF11">
    <property type="entry name" value="BIS(5'-NUCLEOSYL)-TETRAPHOSPHATASE [SYMMETRICAL]"/>
    <property type="match status" value="1"/>
</dbReference>
<dbReference type="Proteomes" id="UP001231616">
    <property type="component" value="Unassembled WGS sequence"/>
</dbReference>
<dbReference type="RefSeq" id="WP_305893353.1">
    <property type="nucleotide sequence ID" value="NZ_JAUZVZ010000009.1"/>
</dbReference>
<dbReference type="InterPro" id="IPR050126">
    <property type="entry name" value="Ap4A_hydrolase"/>
</dbReference>
<evidence type="ECO:0000256" key="3">
    <source>
        <dbReference type="ARBA" id="ARBA00012506"/>
    </source>
</evidence>
<dbReference type="PANTHER" id="PTHR42850">
    <property type="entry name" value="METALLOPHOSPHOESTERASE"/>
    <property type="match status" value="1"/>
</dbReference>
<proteinExistence type="inferred from homology"/>
<accession>A0ABT9GYG0</accession>
<comment type="catalytic activity">
    <reaction evidence="8">
        <text>P(1),P(4)-bis(5'-adenosyl) tetraphosphate + H2O = 2 ADP + 2 H(+)</text>
        <dbReference type="Rhea" id="RHEA:24252"/>
        <dbReference type="ChEBI" id="CHEBI:15377"/>
        <dbReference type="ChEBI" id="CHEBI:15378"/>
        <dbReference type="ChEBI" id="CHEBI:58141"/>
        <dbReference type="ChEBI" id="CHEBI:456216"/>
        <dbReference type="EC" id="3.6.1.41"/>
    </reaction>
</comment>
<evidence type="ECO:0000313" key="10">
    <source>
        <dbReference type="EMBL" id="MDP4536087.1"/>
    </source>
</evidence>
<evidence type="ECO:0000256" key="2">
    <source>
        <dbReference type="ARBA" id="ARBA00005419"/>
    </source>
</evidence>
<sequence length="267" mass="30096">MATYAIGDIQGCYDELQLLLEKIKFNQADDQLWLCGDLIARGPKSLETLHFIRSLGATAITVLGNHDLNLIASFYGYGRVKATDQLQVLQSHPDYASFIEWLCQQPLIHSPTETVLMVHAGIPPGWSRSEAMQHAECISSLLKRNPEQLCREMYGNEPARWQDAQSPAEQWRFTINALTRMRLCRADGALELTNKGAPQHHGALLPWYDFWPRNSETTLLVGHWAALNGNCPHPKVEALDTGCVWGNQLTAYCIQTKQRYSVSGYQK</sequence>
<name>A0ABT9GYG0_9GAMM</name>
<gene>
    <name evidence="10" type="ORF">Q3O60_07805</name>
</gene>
<comment type="caution">
    <text evidence="10">The sequence shown here is derived from an EMBL/GenBank/DDBJ whole genome shotgun (WGS) entry which is preliminary data.</text>
</comment>
<dbReference type="NCBIfam" id="TIGR00668">
    <property type="entry name" value="apaH"/>
    <property type="match status" value="1"/>
</dbReference>